<dbReference type="RefSeq" id="WP_041049347.1">
    <property type="nucleotide sequence ID" value="NZ_JXAK01000038.1"/>
</dbReference>
<feature type="transmembrane region" description="Helical" evidence="1">
    <location>
        <begin position="319"/>
        <end position="337"/>
    </location>
</feature>
<proteinExistence type="predicted"/>
<evidence type="ECO:0000256" key="1">
    <source>
        <dbReference type="SAM" id="Phobius"/>
    </source>
</evidence>
<dbReference type="PIRSF" id="PIRSF037259">
    <property type="entry name" value="EcsB_ABC"/>
    <property type="match status" value="1"/>
</dbReference>
<evidence type="ECO:0000313" key="2">
    <source>
        <dbReference type="EMBL" id="KIL39414.1"/>
    </source>
</evidence>
<keyword evidence="1" id="KW-0812">Transmembrane</keyword>
<feature type="transmembrane region" description="Helical" evidence="1">
    <location>
        <begin position="112"/>
        <end position="136"/>
    </location>
</feature>
<feature type="transmembrane region" description="Helical" evidence="1">
    <location>
        <begin position="294"/>
        <end position="313"/>
    </location>
</feature>
<feature type="transmembrane region" description="Helical" evidence="1">
    <location>
        <begin position="201"/>
        <end position="220"/>
    </location>
</feature>
<keyword evidence="1" id="KW-0472">Membrane</keyword>
<dbReference type="InterPro" id="IPR010288">
    <property type="entry name" value="EcsB_ABC"/>
</dbReference>
<feature type="transmembrane region" description="Helical" evidence="1">
    <location>
        <begin position="41"/>
        <end position="58"/>
    </location>
</feature>
<evidence type="ECO:0000313" key="3">
    <source>
        <dbReference type="Proteomes" id="UP000031967"/>
    </source>
</evidence>
<sequence>MTGMSNGGSAAAMTPQTLWRHRFTSFAREALGYWRDVGRSGFALVATALLIGGAYEYGALLKRLPSTFPYIWIAVLLLAPALALGGVRTLVRPADRVFLLPLEGRLGVYFRQAFLYSWIVQAAKTAAALTALWPLYAKFGGGGAPHPFPWMLGTALALKGLQLWADWQESRLVNGRWRSLLRVLRFAATAAFVPIWLEASWLAACLAVAAASILLAFLLYNSRMFSLGWDMLLAREAAQQRRLYRWFRWFTDVPQLPEPVRKRGWLAALSRRLAVKREHTHLFLYEKTLLRTELFGMYARFTIVGLLLVVFISEAWLKAAFLIGLPLLGLVQLSALAEAHRYTFWLELYPVPRRWQSSAVLTLVAPLAIAQTALLSAAYALTASPGPLVAAAPLLSLAAVLAALRFRLRPALRRKFEA</sequence>
<name>A0ABR5AEF0_9BACL</name>
<accession>A0ABR5AEF0</accession>
<feature type="transmembrane region" description="Helical" evidence="1">
    <location>
        <begin position="387"/>
        <end position="406"/>
    </location>
</feature>
<dbReference type="EMBL" id="JXAK01000038">
    <property type="protein sequence ID" value="KIL39414.1"/>
    <property type="molecule type" value="Genomic_DNA"/>
</dbReference>
<gene>
    <name evidence="2" type="ORF">SD70_20385</name>
</gene>
<keyword evidence="3" id="KW-1185">Reference proteome</keyword>
<evidence type="ECO:0008006" key="4">
    <source>
        <dbReference type="Google" id="ProtNLM"/>
    </source>
</evidence>
<feature type="transmembrane region" description="Helical" evidence="1">
    <location>
        <begin position="358"/>
        <end position="381"/>
    </location>
</feature>
<protein>
    <recommendedName>
        <fullName evidence="4">ABC transporter permease</fullName>
    </recommendedName>
</protein>
<reference evidence="2 3" key="1">
    <citation type="submission" date="2014-12" db="EMBL/GenBank/DDBJ databases">
        <title>Draft genome sequence of Paenibacillus kamchatkensis strain B-2647.</title>
        <authorList>
            <person name="Karlyshev A.V."/>
            <person name="Kudryashova E.B."/>
        </authorList>
    </citation>
    <scope>NUCLEOTIDE SEQUENCE [LARGE SCALE GENOMIC DNA]</scope>
    <source>
        <strain evidence="2 3">VKM B-2647</strain>
    </source>
</reference>
<dbReference type="Pfam" id="PF05975">
    <property type="entry name" value="EcsB"/>
    <property type="match status" value="1"/>
</dbReference>
<keyword evidence="1" id="KW-1133">Transmembrane helix</keyword>
<organism evidence="2 3">
    <name type="scientific">Gordoniibacillus kamchatkensis</name>
    <dbReference type="NCBI Taxonomy" id="1590651"/>
    <lineage>
        <taxon>Bacteria</taxon>
        <taxon>Bacillati</taxon>
        <taxon>Bacillota</taxon>
        <taxon>Bacilli</taxon>
        <taxon>Bacillales</taxon>
        <taxon>Paenibacillaceae</taxon>
        <taxon>Gordoniibacillus</taxon>
    </lineage>
</organism>
<feature type="transmembrane region" description="Helical" evidence="1">
    <location>
        <begin position="70"/>
        <end position="91"/>
    </location>
</feature>
<dbReference type="Proteomes" id="UP000031967">
    <property type="component" value="Unassembled WGS sequence"/>
</dbReference>
<comment type="caution">
    <text evidence="2">The sequence shown here is derived from an EMBL/GenBank/DDBJ whole genome shotgun (WGS) entry which is preliminary data.</text>
</comment>